<keyword evidence="3" id="KW-1185">Reference proteome</keyword>
<dbReference type="GO" id="GO:0004672">
    <property type="term" value="F:protein kinase activity"/>
    <property type="evidence" value="ECO:0007669"/>
    <property type="project" value="InterPro"/>
</dbReference>
<feature type="non-terminal residue" evidence="2">
    <location>
        <position position="1"/>
    </location>
</feature>
<protein>
    <submittedName>
        <fullName evidence="2">3010_t:CDS:1</fullName>
    </submittedName>
</protein>
<evidence type="ECO:0000313" key="3">
    <source>
        <dbReference type="Proteomes" id="UP000789739"/>
    </source>
</evidence>
<gene>
    <name evidence="2" type="ORF">PBRASI_LOCUS10782</name>
</gene>
<dbReference type="PANTHER" id="PTHR24347">
    <property type="entry name" value="SERINE/THREONINE-PROTEIN KINASE"/>
    <property type="match status" value="1"/>
</dbReference>
<feature type="domain" description="Protein kinase" evidence="1">
    <location>
        <begin position="90"/>
        <end position="355"/>
    </location>
</feature>
<dbReference type="InterPro" id="IPR000719">
    <property type="entry name" value="Prot_kinase_dom"/>
</dbReference>
<comment type="caution">
    <text evidence="2">The sequence shown here is derived from an EMBL/GenBank/DDBJ whole genome shotgun (WGS) entry which is preliminary data.</text>
</comment>
<organism evidence="2 3">
    <name type="scientific">Paraglomus brasilianum</name>
    <dbReference type="NCBI Taxonomy" id="144538"/>
    <lineage>
        <taxon>Eukaryota</taxon>
        <taxon>Fungi</taxon>
        <taxon>Fungi incertae sedis</taxon>
        <taxon>Mucoromycota</taxon>
        <taxon>Glomeromycotina</taxon>
        <taxon>Glomeromycetes</taxon>
        <taxon>Paraglomerales</taxon>
        <taxon>Paraglomeraceae</taxon>
        <taxon>Paraglomus</taxon>
    </lineage>
</organism>
<dbReference type="AlphaFoldDB" id="A0A9N9H5V8"/>
<evidence type="ECO:0000313" key="2">
    <source>
        <dbReference type="EMBL" id="CAG8660969.1"/>
    </source>
</evidence>
<dbReference type="EMBL" id="CAJVPI010003676">
    <property type="protein sequence ID" value="CAG8660969.1"/>
    <property type="molecule type" value="Genomic_DNA"/>
</dbReference>
<dbReference type="SUPFAM" id="SSF56112">
    <property type="entry name" value="Protein kinase-like (PK-like)"/>
    <property type="match status" value="1"/>
</dbReference>
<dbReference type="Gene3D" id="1.10.510.10">
    <property type="entry name" value="Transferase(Phosphotransferase) domain 1"/>
    <property type="match status" value="1"/>
</dbReference>
<dbReference type="Pfam" id="PF00069">
    <property type="entry name" value="Pkinase"/>
    <property type="match status" value="1"/>
</dbReference>
<dbReference type="Proteomes" id="UP000789739">
    <property type="component" value="Unassembled WGS sequence"/>
</dbReference>
<proteinExistence type="predicted"/>
<name>A0A9N9H5V8_9GLOM</name>
<dbReference type="OrthoDB" id="2379186at2759"/>
<dbReference type="GO" id="GO:0005524">
    <property type="term" value="F:ATP binding"/>
    <property type="evidence" value="ECO:0007669"/>
    <property type="project" value="InterPro"/>
</dbReference>
<reference evidence="2" key="1">
    <citation type="submission" date="2021-06" db="EMBL/GenBank/DDBJ databases">
        <authorList>
            <person name="Kallberg Y."/>
            <person name="Tangrot J."/>
            <person name="Rosling A."/>
        </authorList>
    </citation>
    <scope>NUCLEOTIDE SEQUENCE</scope>
    <source>
        <strain evidence="2">BR232B</strain>
    </source>
</reference>
<accession>A0A9N9H5V8</accession>
<dbReference type="InterPro" id="IPR011009">
    <property type="entry name" value="Kinase-like_dom_sf"/>
</dbReference>
<evidence type="ECO:0000259" key="1">
    <source>
        <dbReference type="PROSITE" id="PS50011"/>
    </source>
</evidence>
<sequence length="355" mass="40834">RGAAFLKEKDDELFFAITRSLRAQPNFLPSRADLLRFLRQRPDEKIPIPLANYEQSFTGQCSPDFLDEFFVKSDTYCARFWSAYLNQIAEPPAYATTEDSFHSFWDSLIVLPIRLGCPELQWNRNSSNHTSTKNLRPDVSCLVKYACLARGEEKGPGNTADPAAELTDKLQWMYVMKHYDSSEVVKNLWNLYQQMEGQVPFIDHVISVQSHKLLFEPKGQKCMPSSIKELIEALVCVLSALKALHSMYLMHRDVQWENVMKHTDCQEWFLINFDDACQSPSATAYTKMTVHNHAPEMQLGSHDKSVDMWSVGYLITSIRSRDSELDKYARILMHDNPQGRPTAEEALQWLSSYTS</sequence>
<dbReference type="PROSITE" id="PS50011">
    <property type="entry name" value="PROTEIN_KINASE_DOM"/>
    <property type="match status" value="1"/>
</dbReference>